<evidence type="ECO:0000313" key="1">
    <source>
        <dbReference type="EMBL" id="SDH61055.1"/>
    </source>
</evidence>
<organism evidence="1 2">
    <name type="scientific">Vibrio xiamenensis</name>
    <dbReference type="NCBI Taxonomy" id="861298"/>
    <lineage>
        <taxon>Bacteria</taxon>
        <taxon>Pseudomonadati</taxon>
        <taxon>Pseudomonadota</taxon>
        <taxon>Gammaproteobacteria</taxon>
        <taxon>Vibrionales</taxon>
        <taxon>Vibrionaceae</taxon>
        <taxon>Vibrio</taxon>
    </lineage>
</organism>
<dbReference type="Proteomes" id="UP000198854">
    <property type="component" value="Unassembled WGS sequence"/>
</dbReference>
<keyword evidence="2" id="KW-1185">Reference proteome</keyword>
<proteinExistence type="predicted"/>
<protein>
    <submittedName>
        <fullName evidence="1">Uncharacterized protein</fullName>
    </submittedName>
</protein>
<evidence type="ECO:0000313" key="2">
    <source>
        <dbReference type="Proteomes" id="UP000198854"/>
    </source>
</evidence>
<sequence length="262" mass="30387">MIRKYIILLIVVFISNNALSKEVVLNIDEVKVDIFEKSVIDEDYPLLLKSKSGDREYVVDRFSYEGSEPKIEDMKYFSIKEQFYLIVQVSWEVRHADINGTQYSNYLYKYVDNQFIKDLPISNTDVMSGFSGYEDPEHSQVYEYQNLDVVIDYLKRKLVSHTQGLCSLSEQTLFSCRLSNDKLVSICQSGKANTYRYGTLSNIEISYPKWDEDQIKRTDSGAFMFSRGDYTYLLKANDKPVSSLLVTQKNKSVFSKSCSEVY</sequence>
<name>A0A1G8DTW4_9VIBR</name>
<dbReference type="AlphaFoldDB" id="A0A1G8DTW4"/>
<dbReference type="EMBL" id="FNDD01000021">
    <property type="protein sequence ID" value="SDH61055.1"/>
    <property type="molecule type" value="Genomic_DNA"/>
</dbReference>
<gene>
    <name evidence="1" type="ORF">SAMN04488136_12164</name>
</gene>
<reference evidence="2" key="1">
    <citation type="submission" date="2016-10" db="EMBL/GenBank/DDBJ databases">
        <authorList>
            <person name="Varghese N."/>
            <person name="Submissions S."/>
        </authorList>
    </citation>
    <scope>NUCLEOTIDE SEQUENCE [LARGE SCALE GENOMIC DNA]</scope>
    <source>
        <strain evidence="2">CGMCC 1.10228</strain>
    </source>
</reference>
<accession>A0A1G8DTW4</accession>
<dbReference type="STRING" id="861298.SAMN04488136_12164"/>